<evidence type="ECO:0000313" key="6">
    <source>
        <dbReference type="EMBL" id="RGE88876.1"/>
    </source>
</evidence>
<dbReference type="AlphaFoldDB" id="A0A3E3K4K0"/>
<dbReference type="Proteomes" id="UP000261080">
    <property type="component" value="Unassembled WGS sequence"/>
</dbReference>
<gene>
    <name evidence="6" type="ORF">DW016_05055</name>
</gene>
<reference evidence="6 7" key="1">
    <citation type="submission" date="2018-08" db="EMBL/GenBank/DDBJ databases">
        <title>A genome reference for cultivated species of the human gut microbiota.</title>
        <authorList>
            <person name="Zou Y."/>
            <person name="Xue W."/>
            <person name="Luo G."/>
        </authorList>
    </citation>
    <scope>NUCLEOTIDE SEQUENCE [LARGE SCALE GENOMIC DNA]</scope>
    <source>
        <strain evidence="6 7">AF37-2AT</strain>
    </source>
</reference>
<comment type="subunit">
    <text evidence="2">Heterodimer of SbcC and SbcD.</text>
</comment>
<feature type="coiled-coil region" evidence="4">
    <location>
        <begin position="560"/>
        <end position="608"/>
    </location>
</feature>
<accession>A0A3E3K4K0</accession>
<proteinExistence type="inferred from homology"/>
<dbReference type="SUPFAM" id="SSF52540">
    <property type="entry name" value="P-loop containing nucleoside triphosphate hydrolases"/>
    <property type="match status" value="1"/>
</dbReference>
<comment type="similarity">
    <text evidence="1">Belongs to the SMC family. SbcC subfamily.</text>
</comment>
<dbReference type="PANTHER" id="PTHR32114">
    <property type="entry name" value="ABC TRANSPORTER ABCH.3"/>
    <property type="match status" value="1"/>
</dbReference>
<organism evidence="6 7">
    <name type="scientific">Sellimonas intestinalis</name>
    <dbReference type="NCBI Taxonomy" id="1653434"/>
    <lineage>
        <taxon>Bacteria</taxon>
        <taxon>Bacillati</taxon>
        <taxon>Bacillota</taxon>
        <taxon>Clostridia</taxon>
        <taxon>Lachnospirales</taxon>
        <taxon>Lachnospiraceae</taxon>
        <taxon>Sellimonas</taxon>
    </lineage>
</organism>
<evidence type="ECO:0000313" key="7">
    <source>
        <dbReference type="Proteomes" id="UP000261080"/>
    </source>
</evidence>
<evidence type="ECO:0000256" key="5">
    <source>
        <dbReference type="SAM" id="MobiDB-lite"/>
    </source>
</evidence>
<dbReference type="InterPro" id="IPR027417">
    <property type="entry name" value="P-loop_NTPase"/>
</dbReference>
<keyword evidence="7" id="KW-1185">Reference proteome</keyword>
<evidence type="ECO:0000256" key="1">
    <source>
        <dbReference type="ARBA" id="ARBA00006930"/>
    </source>
</evidence>
<feature type="region of interest" description="Disordered" evidence="5">
    <location>
        <begin position="268"/>
        <end position="295"/>
    </location>
</feature>
<sequence length="932" mass="107085">MMRPEKLILSAFGPYATRQEIPFSRLGKQGLYVISGDTGAGKTTIFDAITFALYGEPSGCHRKADMMQSKYAKDGEETYVELTFSVGNLSYRVRRNPEYQRPKRRGEGWITQKADAELILPDGKVVTGSRNVTETCEEILGLKREQFTQIAMLAQGEFQKMLFSQTEEKSRIFRMLFHTAPYQVFQEKMKEKAAGFRKSYETLEQSIQQYADGVTVPKGEEELWAAWEESRKRPDKGEWLEMLSNLIGTLEEETKRLDAQIQKAEEDVQQYSDRVRETEQELGAKQEEKTQQEKLERLKQEQGKCVERRERAKEQCAGNEKLQERITRESMQLAGYQEAENRRAKWSQDKQKEEKLLSYLEEARKAQEQERKELEQCREEILAIPDQEEARASLLRQRQETENRHENLRAFLQSLRQYQEAEKQQKDAQAEYRKIREKSLAMQEEYTALQRAFLDGQAGILAETLKEGKPCPVCGSLHHPEKAKKPDEIPDEQALKEKEKALAMVQEEEKVKSRRAGEIQGRAQAAAASLKEKAAILWPGEEPESLGEAYHRMKEEGCLLEEKQKELLRRENELQVKKEQKQRLEKRRKELEDQAQERAQRILGLERQAATLGAGLEAEEKRLREIQATLTYGSFREAKEVIVRMEKEKQEKETALEEAKAACQSVENAISACEASIRIWTGQQKKREASEESLRLEKEELTRNRQASMQQKQNLMMKKERLIPALSADQTAYRNMREAIRQQEEAERQYRIAGSLSDTVNGTLGGKEKVMLETYVQMAYFDRILVRANRRLLVMTDGQYELVRRQTADNRRSQSGLEMDVIDHYNGTKRSIHTLSGGESFQASLSLALGLSDEIQAMSGGIRMEAMFVDEGFGTLDDEALEKAVRALASISEGNKLVGIISHVAELKDRIDKKILVEKEKAGESRAYVVIG</sequence>
<dbReference type="PANTHER" id="PTHR32114:SF2">
    <property type="entry name" value="ABC TRANSPORTER ABCH.3"/>
    <property type="match status" value="1"/>
</dbReference>
<dbReference type="OrthoDB" id="9795626at2"/>
<feature type="coiled-coil region" evidence="4">
    <location>
        <begin position="635"/>
        <end position="718"/>
    </location>
</feature>
<dbReference type="EMBL" id="QVLX01000002">
    <property type="protein sequence ID" value="RGE88876.1"/>
    <property type="molecule type" value="Genomic_DNA"/>
</dbReference>
<keyword evidence="4" id="KW-0175">Coiled coil</keyword>
<dbReference type="RefSeq" id="WP_100051605.1">
    <property type="nucleotide sequence ID" value="NZ_BAABYU010000002.1"/>
</dbReference>
<dbReference type="Pfam" id="PF13558">
    <property type="entry name" value="SbcC_Walker_B"/>
    <property type="match status" value="1"/>
</dbReference>
<feature type="compositionally biased region" description="Basic and acidic residues" evidence="5">
    <location>
        <begin position="273"/>
        <end position="295"/>
    </location>
</feature>
<evidence type="ECO:0000256" key="2">
    <source>
        <dbReference type="ARBA" id="ARBA00011322"/>
    </source>
</evidence>
<dbReference type="Gene3D" id="3.40.50.300">
    <property type="entry name" value="P-loop containing nucleotide triphosphate hydrolases"/>
    <property type="match status" value="2"/>
</dbReference>
<evidence type="ECO:0000256" key="3">
    <source>
        <dbReference type="ARBA" id="ARBA00013368"/>
    </source>
</evidence>
<comment type="caution">
    <text evidence="6">The sequence shown here is derived from an EMBL/GenBank/DDBJ whole genome shotgun (WGS) entry which is preliminary data.</text>
</comment>
<name>A0A3E3K4K0_9FIRM</name>
<evidence type="ECO:0000256" key="4">
    <source>
        <dbReference type="SAM" id="Coils"/>
    </source>
</evidence>
<protein>
    <recommendedName>
        <fullName evidence="3">Nuclease SbcCD subunit C</fullName>
    </recommendedName>
</protein>